<feature type="compositionally biased region" description="Basic and acidic residues" evidence="1">
    <location>
        <begin position="101"/>
        <end position="111"/>
    </location>
</feature>
<name>R0ICU7_EXST2</name>
<dbReference type="EMBL" id="KB908844">
    <property type="protein sequence ID" value="EOA83016.1"/>
    <property type="molecule type" value="Genomic_DNA"/>
</dbReference>
<dbReference type="HOGENOM" id="CLU_404893_0_0_1"/>
<feature type="region of interest" description="Disordered" evidence="1">
    <location>
        <begin position="1"/>
        <end position="333"/>
    </location>
</feature>
<accession>R0ICU7</accession>
<evidence type="ECO:0000313" key="2">
    <source>
        <dbReference type="EMBL" id="EOA83016.1"/>
    </source>
</evidence>
<proteinExistence type="predicted"/>
<dbReference type="eggNOG" id="ENOG502SGJJ">
    <property type="taxonomic scope" value="Eukaryota"/>
</dbReference>
<sequence length="693" mass="75476">MANASRAGVAHSQHRRPGSRIVPAIPYRLSKAQPSARPITPEESTKGTAVPPTELPPDQQHHQQEGQSPQQEQHDQQDDELSQKHQQAAMADVPLTPESRASADDETKNDAHAPASTSFTAKLPDQQRPPARASGGYPTRNAASNHVNGHAAAKARTPTNARDEAKPAANGAHRKLTIPTYLPPPFVPSSKAGTPTPPVDGRDAPHAALPRPPPGFAPQQFAPFFPGPAQYPPEAGAPWHLPPHTPAPPEAAFQKSADYRPSPFPNGPAPYAAPYNGHFSPREASLAANGTPTSLSQSPTKAQFESMPVNEHPEDQSAAPVHQDGAAPPEERVESSFELAGYLSSQFGNPELADFVLQIRSPDSMLLSLPIHGIVVMRSPVIAEAIHCSPAPTHRSRDTRPVIHVLALDPLATRDSLEEAIRVLYGAPLIRAQGFLYGLPSSMYDNQQTSPSPEARRRMQQVLGYIAAARTLQIPSMQARGVDTARLLLRWDTVELVLQYALQASSRFRPRREVADVDDPFITALISCALDFVAFAFPFNFKLHAIAPELKDAPRLPTLLESRQPAHNPRLSKIRFGDAPPEDELQPSYPTLVLSTILLSLPPPLIERLFNQLATTNRIGWKEVAKHLRDVVGERENRRQKALQGHFNQIVDGSTPAALFNNVYVEEGLEQVEPSPLHPSGYRLTTKRVGSEA</sequence>
<gene>
    <name evidence="2" type="ORF">SETTUDRAFT_95523</name>
</gene>
<dbReference type="GeneID" id="19406171"/>
<reference evidence="2 3" key="1">
    <citation type="journal article" date="2012" name="PLoS Pathog.">
        <title>Diverse lifestyles and strategies of plant pathogenesis encoded in the genomes of eighteen Dothideomycetes fungi.</title>
        <authorList>
            <person name="Ohm R.A."/>
            <person name="Feau N."/>
            <person name="Henrissat B."/>
            <person name="Schoch C.L."/>
            <person name="Horwitz B.A."/>
            <person name="Barry K.W."/>
            <person name="Condon B.J."/>
            <person name="Copeland A.C."/>
            <person name="Dhillon B."/>
            <person name="Glaser F."/>
            <person name="Hesse C.N."/>
            <person name="Kosti I."/>
            <person name="LaButti K."/>
            <person name="Lindquist E.A."/>
            <person name="Lucas S."/>
            <person name="Salamov A.A."/>
            <person name="Bradshaw R.E."/>
            <person name="Ciuffetti L."/>
            <person name="Hamelin R.C."/>
            <person name="Kema G.H.J."/>
            <person name="Lawrence C."/>
            <person name="Scott J.A."/>
            <person name="Spatafora J.W."/>
            <person name="Turgeon B.G."/>
            <person name="de Wit P.J.G.M."/>
            <person name="Zhong S."/>
            <person name="Goodwin S.B."/>
            <person name="Grigoriev I.V."/>
        </authorList>
    </citation>
    <scope>NUCLEOTIDE SEQUENCE [LARGE SCALE GENOMIC DNA]</scope>
    <source>
        <strain evidence="3">28A</strain>
    </source>
</reference>
<reference evidence="2 3" key="2">
    <citation type="journal article" date="2013" name="PLoS Genet.">
        <title>Comparative genome structure, secondary metabolite, and effector coding capacity across Cochliobolus pathogens.</title>
        <authorList>
            <person name="Condon B.J."/>
            <person name="Leng Y."/>
            <person name="Wu D."/>
            <person name="Bushley K.E."/>
            <person name="Ohm R.A."/>
            <person name="Otillar R."/>
            <person name="Martin J."/>
            <person name="Schackwitz W."/>
            <person name="Grimwood J."/>
            <person name="MohdZainudin N."/>
            <person name="Xue C."/>
            <person name="Wang R."/>
            <person name="Manning V.A."/>
            <person name="Dhillon B."/>
            <person name="Tu Z.J."/>
            <person name="Steffenson B.J."/>
            <person name="Salamov A."/>
            <person name="Sun H."/>
            <person name="Lowry S."/>
            <person name="LaButti K."/>
            <person name="Han J."/>
            <person name="Copeland A."/>
            <person name="Lindquist E."/>
            <person name="Barry K."/>
            <person name="Schmutz J."/>
            <person name="Baker S.E."/>
            <person name="Ciuffetti L.M."/>
            <person name="Grigoriev I.V."/>
            <person name="Zhong S."/>
            <person name="Turgeon B.G."/>
        </authorList>
    </citation>
    <scope>NUCLEOTIDE SEQUENCE [LARGE SCALE GENOMIC DNA]</scope>
    <source>
        <strain evidence="3">28A</strain>
    </source>
</reference>
<keyword evidence="3" id="KW-1185">Reference proteome</keyword>
<feature type="compositionally biased region" description="Pro residues" evidence="1">
    <location>
        <begin position="240"/>
        <end position="249"/>
    </location>
</feature>
<evidence type="ECO:0000313" key="3">
    <source>
        <dbReference type="Proteomes" id="UP000016935"/>
    </source>
</evidence>
<organism evidence="2 3">
    <name type="scientific">Exserohilum turcicum (strain 28A)</name>
    <name type="common">Northern leaf blight fungus</name>
    <name type="synonym">Setosphaeria turcica</name>
    <dbReference type="NCBI Taxonomy" id="671987"/>
    <lineage>
        <taxon>Eukaryota</taxon>
        <taxon>Fungi</taxon>
        <taxon>Dikarya</taxon>
        <taxon>Ascomycota</taxon>
        <taxon>Pezizomycotina</taxon>
        <taxon>Dothideomycetes</taxon>
        <taxon>Pleosporomycetidae</taxon>
        <taxon>Pleosporales</taxon>
        <taxon>Pleosporineae</taxon>
        <taxon>Pleosporaceae</taxon>
        <taxon>Exserohilum</taxon>
    </lineage>
</organism>
<dbReference type="Proteomes" id="UP000016935">
    <property type="component" value="Unassembled WGS sequence"/>
</dbReference>
<protein>
    <submittedName>
        <fullName evidence="2">Uncharacterized protein</fullName>
    </submittedName>
</protein>
<feature type="compositionally biased region" description="Polar residues" evidence="1">
    <location>
        <begin position="288"/>
        <end position="303"/>
    </location>
</feature>
<dbReference type="AlphaFoldDB" id="R0ICU7"/>
<dbReference type="RefSeq" id="XP_008029985.1">
    <property type="nucleotide sequence ID" value="XM_008031794.1"/>
</dbReference>
<dbReference type="OrthoDB" id="5329403at2759"/>
<evidence type="ECO:0000256" key="1">
    <source>
        <dbReference type="SAM" id="MobiDB-lite"/>
    </source>
</evidence>